<dbReference type="Gene3D" id="3.40.930.10">
    <property type="entry name" value="Mannitol-specific EII, Chain A"/>
    <property type="match status" value="1"/>
</dbReference>
<reference evidence="2 3" key="1">
    <citation type="submission" date="2020-08" db="EMBL/GenBank/DDBJ databases">
        <title>Genomic Encyclopedia of Type Strains, Phase IV (KMG-IV): sequencing the most valuable type-strain genomes for metagenomic binning, comparative biology and taxonomic classification.</title>
        <authorList>
            <person name="Goeker M."/>
        </authorList>
    </citation>
    <scope>NUCLEOTIDE SEQUENCE [LARGE SCALE GENOMIC DNA]</scope>
    <source>
        <strain evidence="2 3">DSM 26736</strain>
    </source>
</reference>
<dbReference type="PROSITE" id="PS51094">
    <property type="entry name" value="PTS_EIIA_TYPE_2"/>
    <property type="match status" value="1"/>
</dbReference>
<dbReference type="RefSeq" id="WP_184087669.1">
    <property type="nucleotide sequence ID" value="NZ_JACIJF010000006.1"/>
</dbReference>
<accession>A0A840YMY1</accession>
<dbReference type="InterPro" id="IPR016152">
    <property type="entry name" value="PTrfase/Anion_transptr"/>
</dbReference>
<protein>
    <submittedName>
        <fullName evidence="2">PTS system nitrogen regulatory IIA component</fullName>
    </submittedName>
</protein>
<dbReference type="GO" id="GO:0030295">
    <property type="term" value="F:protein kinase activator activity"/>
    <property type="evidence" value="ECO:0007669"/>
    <property type="project" value="TreeGrafter"/>
</dbReference>
<dbReference type="PANTHER" id="PTHR47738">
    <property type="entry name" value="PTS SYSTEM FRUCTOSE-LIKE EIIA COMPONENT-RELATED"/>
    <property type="match status" value="1"/>
</dbReference>
<gene>
    <name evidence="2" type="ORF">FHT02_002361</name>
</gene>
<evidence type="ECO:0000259" key="1">
    <source>
        <dbReference type="PROSITE" id="PS51094"/>
    </source>
</evidence>
<comment type="caution">
    <text evidence="2">The sequence shown here is derived from an EMBL/GenBank/DDBJ whole genome shotgun (WGS) entry which is preliminary data.</text>
</comment>
<name>A0A840YMY1_9SPHN</name>
<sequence>MTELSDLLAPEAVLAGVGAANKKLLFQHLGAAATRAYGLGSQDVTEPLLEREKLGSTGFGGGIAIPHARLDGLARVSGVFARLATPIDFGAVDDLPVDLVFMLLSPTGAGAEHLKALASVSRRLRDRNFAAKLRGAGSPDALYALLTGVEARDAA</sequence>
<dbReference type="CDD" id="cd00211">
    <property type="entry name" value="PTS_IIA_fru"/>
    <property type="match status" value="1"/>
</dbReference>
<keyword evidence="3" id="KW-1185">Reference proteome</keyword>
<dbReference type="SUPFAM" id="SSF55804">
    <property type="entry name" value="Phoshotransferase/anion transport protein"/>
    <property type="match status" value="1"/>
</dbReference>
<evidence type="ECO:0000313" key="3">
    <source>
        <dbReference type="Proteomes" id="UP000527143"/>
    </source>
</evidence>
<dbReference type="InterPro" id="IPR002178">
    <property type="entry name" value="PTS_EIIA_type-2_dom"/>
</dbReference>
<proteinExistence type="predicted"/>
<dbReference type="EMBL" id="JACIJF010000006">
    <property type="protein sequence ID" value="MBB5711120.1"/>
    <property type="molecule type" value="Genomic_DNA"/>
</dbReference>
<evidence type="ECO:0000313" key="2">
    <source>
        <dbReference type="EMBL" id="MBB5711120.1"/>
    </source>
</evidence>
<organism evidence="2 3">
    <name type="scientific">Sphingomonas xinjiangensis</name>
    <dbReference type="NCBI Taxonomy" id="643568"/>
    <lineage>
        <taxon>Bacteria</taxon>
        <taxon>Pseudomonadati</taxon>
        <taxon>Pseudomonadota</taxon>
        <taxon>Alphaproteobacteria</taxon>
        <taxon>Sphingomonadales</taxon>
        <taxon>Sphingomonadaceae</taxon>
        <taxon>Sphingomonas</taxon>
    </lineage>
</organism>
<dbReference type="InterPro" id="IPR051541">
    <property type="entry name" value="PTS_SugarTrans_NitroReg"/>
</dbReference>
<dbReference type="PANTHER" id="PTHR47738:SF1">
    <property type="entry name" value="NITROGEN REGULATORY PROTEIN"/>
    <property type="match status" value="1"/>
</dbReference>
<dbReference type="PROSITE" id="PS00372">
    <property type="entry name" value="PTS_EIIA_TYPE_2_HIS"/>
    <property type="match status" value="1"/>
</dbReference>
<dbReference type="Proteomes" id="UP000527143">
    <property type="component" value="Unassembled WGS sequence"/>
</dbReference>
<dbReference type="Pfam" id="PF00359">
    <property type="entry name" value="PTS_EIIA_2"/>
    <property type="match status" value="1"/>
</dbReference>
<feature type="domain" description="PTS EIIA type-2" evidence="1">
    <location>
        <begin position="6"/>
        <end position="149"/>
    </location>
</feature>
<dbReference type="AlphaFoldDB" id="A0A840YMY1"/>